<protein>
    <submittedName>
        <fullName evidence="2">AMP-binding protein</fullName>
    </submittedName>
</protein>
<dbReference type="GO" id="GO:0043041">
    <property type="term" value="P:amino acid activation for nonribosomal peptide biosynthetic process"/>
    <property type="evidence" value="ECO:0007669"/>
    <property type="project" value="TreeGrafter"/>
</dbReference>
<dbReference type="PANTHER" id="PTHR45527:SF1">
    <property type="entry name" value="FATTY ACID SYNTHASE"/>
    <property type="match status" value="1"/>
</dbReference>
<dbReference type="Pfam" id="PF00501">
    <property type="entry name" value="AMP-binding"/>
    <property type="match status" value="1"/>
</dbReference>
<sequence length="164" mass="17274">DAEQLRRTEEAAGLLVTGARGHDATHYPLVLVALPGRDRLALALDHRPDLLDADRVATIGAHLLSVLEQLVDHPDTTAGTVLPGLAEPSRLDGPAHDITPLGLAGRFLRQAAETPDATALIAGDEEWSYAGLAARVTAVAGRLRDLGARPERLIAVALPRSADL</sequence>
<accession>A0A6G3Y034</accession>
<name>A0A6G3Y034_9ACTN</name>
<dbReference type="GO" id="GO:0031177">
    <property type="term" value="F:phosphopantetheine binding"/>
    <property type="evidence" value="ECO:0007669"/>
    <property type="project" value="TreeGrafter"/>
</dbReference>
<evidence type="ECO:0000259" key="1">
    <source>
        <dbReference type="Pfam" id="PF00501"/>
    </source>
</evidence>
<comment type="caution">
    <text evidence="2">The sequence shown here is derived from an EMBL/GenBank/DDBJ whole genome shotgun (WGS) entry which is preliminary data.</text>
</comment>
<organism evidence="2">
    <name type="scientific">Streptomyces sp. SID7499</name>
    <dbReference type="NCBI Taxonomy" id="2706086"/>
    <lineage>
        <taxon>Bacteria</taxon>
        <taxon>Bacillati</taxon>
        <taxon>Actinomycetota</taxon>
        <taxon>Actinomycetes</taxon>
        <taxon>Kitasatosporales</taxon>
        <taxon>Streptomycetaceae</taxon>
        <taxon>Streptomyces</taxon>
    </lineage>
</organism>
<evidence type="ECO:0000313" key="2">
    <source>
        <dbReference type="EMBL" id="NEE23267.1"/>
    </source>
</evidence>
<reference evidence="2" key="1">
    <citation type="submission" date="2020-01" db="EMBL/GenBank/DDBJ databases">
        <title>Insect and environment-associated Actinomycetes.</title>
        <authorList>
            <person name="Currrie C."/>
            <person name="Chevrette M."/>
            <person name="Carlson C."/>
            <person name="Stubbendieck R."/>
            <person name="Wendt-Pienkowski E."/>
        </authorList>
    </citation>
    <scope>NUCLEOTIDE SEQUENCE</scope>
    <source>
        <strain evidence="2">SID7499</strain>
    </source>
</reference>
<dbReference type="GO" id="GO:0005737">
    <property type="term" value="C:cytoplasm"/>
    <property type="evidence" value="ECO:0007669"/>
    <property type="project" value="TreeGrafter"/>
</dbReference>
<gene>
    <name evidence="2" type="ORF">G3M58_94565</name>
</gene>
<feature type="domain" description="AMP-dependent synthetase/ligase" evidence="1">
    <location>
        <begin position="108"/>
        <end position="163"/>
    </location>
</feature>
<dbReference type="Gene3D" id="3.40.50.12780">
    <property type="entry name" value="N-terminal domain of ligase-like"/>
    <property type="match status" value="1"/>
</dbReference>
<feature type="non-terminal residue" evidence="2">
    <location>
        <position position="164"/>
    </location>
</feature>
<dbReference type="AlphaFoldDB" id="A0A6G3Y034"/>
<proteinExistence type="predicted"/>
<dbReference type="PANTHER" id="PTHR45527">
    <property type="entry name" value="NONRIBOSOMAL PEPTIDE SYNTHETASE"/>
    <property type="match status" value="1"/>
</dbReference>
<feature type="non-terminal residue" evidence="2">
    <location>
        <position position="1"/>
    </location>
</feature>
<dbReference type="InterPro" id="IPR000873">
    <property type="entry name" value="AMP-dep_synth/lig_dom"/>
</dbReference>
<dbReference type="EMBL" id="JAAGMN010010198">
    <property type="protein sequence ID" value="NEE23267.1"/>
    <property type="molecule type" value="Genomic_DNA"/>
</dbReference>
<dbReference type="SUPFAM" id="SSF52777">
    <property type="entry name" value="CoA-dependent acyltransferases"/>
    <property type="match status" value="1"/>
</dbReference>
<dbReference type="GO" id="GO:0044550">
    <property type="term" value="P:secondary metabolite biosynthetic process"/>
    <property type="evidence" value="ECO:0007669"/>
    <property type="project" value="TreeGrafter"/>
</dbReference>
<dbReference type="InterPro" id="IPR042099">
    <property type="entry name" value="ANL_N_sf"/>
</dbReference>
<dbReference type="Gene3D" id="3.30.559.30">
    <property type="entry name" value="Nonribosomal peptide synthetase, condensation domain"/>
    <property type="match status" value="1"/>
</dbReference>
<dbReference type="InterPro" id="IPR023213">
    <property type="entry name" value="CAT-like_dom_sf"/>
</dbReference>
<dbReference type="Gene3D" id="3.30.559.10">
    <property type="entry name" value="Chloramphenicol acetyltransferase-like domain"/>
    <property type="match status" value="1"/>
</dbReference>
<dbReference type="SUPFAM" id="SSF56801">
    <property type="entry name" value="Acetyl-CoA synthetase-like"/>
    <property type="match status" value="1"/>
</dbReference>